<gene>
    <name evidence="2" type="ORF">Tci_918901</name>
</gene>
<dbReference type="AlphaFoldDB" id="A0A699WFE8"/>
<feature type="region of interest" description="Disordered" evidence="1">
    <location>
        <begin position="1"/>
        <end position="54"/>
    </location>
</feature>
<reference evidence="2" key="1">
    <citation type="journal article" date="2019" name="Sci. Rep.">
        <title>Draft genome of Tanacetum cinerariifolium, the natural source of mosquito coil.</title>
        <authorList>
            <person name="Yamashiro T."/>
            <person name="Shiraishi A."/>
            <person name="Satake H."/>
            <person name="Nakayama K."/>
        </authorList>
    </citation>
    <scope>NUCLEOTIDE SEQUENCE</scope>
</reference>
<feature type="non-terminal residue" evidence="2">
    <location>
        <position position="1"/>
    </location>
</feature>
<feature type="compositionally biased region" description="Basic and acidic residues" evidence="1">
    <location>
        <begin position="1"/>
        <end position="16"/>
    </location>
</feature>
<accession>A0A699WFE8</accession>
<sequence>EDSDARLEPGSHKENPEIVNDDEEEEEKKKDDKKDDDNDDDDNDNHTDHTLVET</sequence>
<protein>
    <submittedName>
        <fullName evidence="2">Uncharacterized protein</fullName>
    </submittedName>
</protein>
<organism evidence="2">
    <name type="scientific">Tanacetum cinerariifolium</name>
    <name type="common">Dalmatian daisy</name>
    <name type="synonym">Chrysanthemum cinerariifolium</name>
    <dbReference type="NCBI Taxonomy" id="118510"/>
    <lineage>
        <taxon>Eukaryota</taxon>
        <taxon>Viridiplantae</taxon>
        <taxon>Streptophyta</taxon>
        <taxon>Embryophyta</taxon>
        <taxon>Tracheophyta</taxon>
        <taxon>Spermatophyta</taxon>
        <taxon>Magnoliopsida</taxon>
        <taxon>eudicotyledons</taxon>
        <taxon>Gunneridae</taxon>
        <taxon>Pentapetalae</taxon>
        <taxon>asterids</taxon>
        <taxon>campanulids</taxon>
        <taxon>Asterales</taxon>
        <taxon>Asteraceae</taxon>
        <taxon>Asteroideae</taxon>
        <taxon>Anthemideae</taxon>
        <taxon>Anthemidinae</taxon>
        <taxon>Tanacetum</taxon>
    </lineage>
</organism>
<comment type="caution">
    <text evidence="2">The sequence shown here is derived from an EMBL/GenBank/DDBJ whole genome shotgun (WGS) entry which is preliminary data.</text>
</comment>
<feature type="compositionally biased region" description="Basic and acidic residues" evidence="1">
    <location>
        <begin position="27"/>
        <end position="36"/>
    </location>
</feature>
<evidence type="ECO:0000256" key="1">
    <source>
        <dbReference type="SAM" id="MobiDB-lite"/>
    </source>
</evidence>
<proteinExistence type="predicted"/>
<dbReference type="EMBL" id="BKCJ011687311">
    <property type="protein sequence ID" value="GFD46932.1"/>
    <property type="molecule type" value="Genomic_DNA"/>
</dbReference>
<evidence type="ECO:0000313" key="2">
    <source>
        <dbReference type="EMBL" id="GFD46932.1"/>
    </source>
</evidence>
<name>A0A699WFE8_TANCI</name>
<feature type="compositionally biased region" description="Basic and acidic residues" evidence="1">
    <location>
        <begin position="44"/>
        <end position="54"/>
    </location>
</feature>